<reference evidence="1 2" key="1">
    <citation type="submission" date="2015-11" db="EMBL/GenBank/DDBJ databases">
        <authorList>
            <person name="Sahl J."/>
            <person name="Wagner D."/>
            <person name="Keim P."/>
        </authorList>
    </citation>
    <scope>NUCLEOTIDE SEQUENCE [LARGE SCALE GENOMIC DNA]</scope>
    <source>
        <strain evidence="1 2">BDU18</strain>
    </source>
</reference>
<proteinExistence type="predicted"/>
<dbReference type="Proteomes" id="UP000070255">
    <property type="component" value="Unassembled WGS sequence"/>
</dbReference>
<evidence type="ECO:0000313" key="1">
    <source>
        <dbReference type="EMBL" id="KWZ42303.1"/>
    </source>
</evidence>
<name>A0ABR5TBF3_9BURK</name>
<keyword evidence="2" id="KW-1185">Reference proteome</keyword>
<gene>
    <name evidence="1" type="ORF">WS72_05030</name>
</gene>
<evidence type="ECO:0000313" key="2">
    <source>
        <dbReference type="Proteomes" id="UP000070255"/>
    </source>
</evidence>
<dbReference type="EMBL" id="LNJQ01000001">
    <property type="protein sequence ID" value="KWZ42303.1"/>
    <property type="molecule type" value="Genomic_DNA"/>
</dbReference>
<organism evidence="1 2">
    <name type="scientific">Burkholderia savannae</name>
    <dbReference type="NCBI Taxonomy" id="1637837"/>
    <lineage>
        <taxon>Bacteria</taxon>
        <taxon>Pseudomonadati</taxon>
        <taxon>Pseudomonadota</taxon>
        <taxon>Betaproteobacteria</taxon>
        <taxon>Burkholderiales</taxon>
        <taxon>Burkholderiaceae</taxon>
        <taxon>Burkholderia</taxon>
        <taxon>pseudomallei group</taxon>
    </lineage>
</organism>
<comment type="caution">
    <text evidence="1">The sequence shown here is derived from an EMBL/GenBank/DDBJ whole genome shotgun (WGS) entry which is preliminary data.</text>
</comment>
<sequence length="92" mass="9567">MGGCVGGSRLVGAGRVGDDSNVTRLLAGRFEAAIAALNRDSRLKVVTSPNLRVRSRQVCVDMLKLRAIGADRGAAPYPGATARAGMEPEVSE</sequence>
<accession>A0ABR5TBF3</accession>
<protein>
    <submittedName>
        <fullName evidence="1">Uncharacterized protein</fullName>
    </submittedName>
</protein>